<accession>A0A8C2X3P6</accession>
<proteinExistence type="predicted"/>
<evidence type="ECO:0000313" key="2">
    <source>
        <dbReference type="Proteomes" id="UP000694565"/>
    </source>
</evidence>
<organism evidence="1 2">
    <name type="scientific">Cyclopterus lumpus</name>
    <name type="common">Lumpsucker</name>
    <dbReference type="NCBI Taxonomy" id="8103"/>
    <lineage>
        <taxon>Eukaryota</taxon>
        <taxon>Metazoa</taxon>
        <taxon>Chordata</taxon>
        <taxon>Craniata</taxon>
        <taxon>Vertebrata</taxon>
        <taxon>Euteleostomi</taxon>
        <taxon>Actinopterygii</taxon>
        <taxon>Neopterygii</taxon>
        <taxon>Teleostei</taxon>
        <taxon>Neoteleostei</taxon>
        <taxon>Acanthomorphata</taxon>
        <taxon>Eupercaria</taxon>
        <taxon>Perciformes</taxon>
        <taxon>Cottioidei</taxon>
        <taxon>Cottales</taxon>
        <taxon>Cyclopteridae</taxon>
        <taxon>Cyclopterus</taxon>
    </lineage>
</organism>
<dbReference type="PANTHER" id="PTHR15599">
    <property type="entry name" value="RTDR1"/>
    <property type="match status" value="1"/>
</dbReference>
<dbReference type="GeneTree" id="ENSGT00500000044989"/>
<dbReference type="Proteomes" id="UP000694565">
    <property type="component" value="Unplaced"/>
</dbReference>
<dbReference type="InterPro" id="IPR011989">
    <property type="entry name" value="ARM-like"/>
</dbReference>
<protein>
    <recommendedName>
        <fullName evidence="3">Radial spoke head 14 homolog</fullName>
    </recommendedName>
</protein>
<dbReference type="Ensembl" id="ENSCLMT00005013901.1">
    <property type="protein sequence ID" value="ENSCLMP00005012976.1"/>
    <property type="gene ID" value="ENSCLMG00005006908.1"/>
</dbReference>
<dbReference type="Gene3D" id="1.25.10.10">
    <property type="entry name" value="Leucine-rich Repeat Variant"/>
    <property type="match status" value="1"/>
</dbReference>
<dbReference type="InterPro" id="IPR042856">
    <property type="entry name" value="RSP14"/>
</dbReference>
<name>A0A8C2X3P6_CYCLU</name>
<reference evidence="1" key="1">
    <citation type="submission" date="2025-08" db="UniProtKB">
        <authorList>
            <consortium name="Ensembl"/>
        </authorList>
    </citation>
    <scope>IDENTIFICATION</scope>
</reference>
<dbReference type="InterPro" id="IPR000225">
    <property type="entry name" value="Armadillo"/>
</dbReference>
<keyword evidence="2" id="KW-1185">Reference proteome</keyword>
<dbReference type="Pfam" id="PF00514">
    <property type="entry name" value="Arm"/>
    <property type="match status" value="1"/>
</dbReference>
<evidence type="ECO:0008006" key="3">
    <source>
        <dbReference type="Google" id="ProtNLM"/>
    </source>
</evidence>
<dbReference type="InterPro" id="IPR016024">
    <property type="entry name" value="ARM-type_fold"/>
</dbReference>
<evidence type="ECO:0000313" key="1">
    <source>
        <dbReference type="Ensembl" id="ENSCLMP00005012976.1"/>
    </source>
</evidence>
<dbReference type="SUPFAM" id="SSF48371">
    <property type="entry name" value="ARM repeat"/>
    <property type="match status" value="1"/>
</dbReference>
<sequence length="200" mass="22062">MLKLKEHEEAHEEEEEVLLLSTIRSCSRLDALPALASDGVSLLGRKLSHRSPNIRREAAGALMALSVCEDGRRQVCEEALLPVLVDLLQDANVEVQANAAGVIMYTGINTAGKQRCLDLNVVPVLLGLVSREEEEEERRRRKALVMYSLRALLVLAEAPAGRSLLLKQLPLLVRRSGAAEEDQDIRRAAQTAVRVVTWTP</sequence>
<dbReference type="PANTHER" id="PTHR15599:SF1">
    <property type="entry name" value="RADIAL SPOKE HEAD 14 HOMOLOG"/>
    <property type="match status" value="1"/>
</dbReference>
<reference evidence="1" key="2">
    <citation type="submission" date="2025-09" db="UniProtKB">
        <authorList>
            <consortium name="Ensembl"/>
        </authorList>
    </citation>
    <scope>IDENTIFICATION</scope>
</reference>
<dbReference type="AlphaFoldDB" id="A0A8C2X3P6"/>